<dbReference type="EMBL" id="JAVLVU010000001">
    <property type="protein sequence ID" value="MDT3405072.1"/>
    <property type="molecule type" value="Genomic_DNA"/>
</dbReference>
<evidence type="ECO:0000313" key="3">
    <source>
        <dbReference type="Proteomes" id="UP001258315"/>
    </source>
</evidence>
<organism evidence="2 3">
    <name type="scientific">Mucilaginibacter terrae</name>
    <dbReference type="NCBI Taxonomy" id="1955052"/>
    <lineage>
        <taxon>Bacteria</taxon>
        <taxon>Pseudomonadati</taxon>
        <taxon>Bacteroidota</taxon>
        <taxon>Sphingobacteriia</taxon>
        <taxon>Sphingobacteriales</taxon>
        <taxon>Sphingobacteriaceae</taxon>
        <taxon>Mucilaginibacter</taxon>
    </lineage>
</organism>
<proteinExistence type="predicted"/>
<feature type="chain" id="PRO_5045213479" description="Outer membrane protein beta-barrel domain-containing protein" evidence="1">
    <location>
        <begin position="24"/>
        <end position="218"/>
    </location>
</feature>
<keyword evidence="1" id="KW-0732">Signal</keyword>
<name>A0ABU3GZ76_9SPHI</name>
<evidence type="ECO:0000313" key="2">
    <source>
        <dbReference type="EMBL" id="MDT3405072.1"/>
    </source>
</evidence>
<reference evidence="3" key="1">
    <citation type="submission" date="2023-07" db="EMBL/GenBank/DDBJ databases">
        <title>Functional and genomic diversity of the sorghum phyllosphere microbiome.</title>
        <authorList>
            <person name="Shade A."/>
        </authorList>
    </citation>
    <scope>NUCLEOTIDE SEQUENCE [LARGE SCALE GENOMIC DNA]</scope>
    <source>
        <strain evidence="3">SORGH_AS_0422</strain>
    </source>
</reference>
<dbReference type="RefSeq" id="WP_311953147.1">
    <property type="nucleotide sequence ID" value="NZ_JAVLVU010000001.1"/>
</dbReference>
<sequence>MKPLQFLIAALVLLMFSVSAVKAQTPVQFIARYNLGVGIQYNNLYYGDEIIPYSPGGGMGLEAGIRLMPTTHLEPYATIGFQQNLAIKMTDRDDYWDNESYFTFSRVTFNAGLNYKFPIIPNSSSLVRVGGGLNFSIPGWAGFKENNEKLPSIKYQMARGFNIEASYMAYADRKVTVEPGIRYRHIEFKPSGNQYVQRDMNPAQASGFDLSIIIGLNL</sequence>
<feature type="signal peptide" evidence="1">
    <location>
        <begin position="1"/>
        <end position="23"/>
    </location>
</feature>
<gene>
    <name evidence="2" type="ORF">QE417_004144</name>
</gene>
<comment type="caution">
    <text evidence="2">The sequence shown here is derived from an EMBL/GenBank/DDBJ whole genome shotgun (WGS) entry which is preliminary data.</text>
</comment>
<protein>
    <recommendedName>
        <fullName evidence="4">Outer membrane protein beta-barrel domain-containing protein</fullName>
    </recommendedName>
</protein>
<evidence type="ECO:0008006" key="4">
    <source>
        <dbReference type="Google" id="ProtNLM"/>
    </source>
</evidence>
<evidence type="ECO:0000256" key="1">
    <source>
        <dbReference type="SAM" id="SignalP"/>
    </source>
</evidence>
<accession>A0ABU3GZ76</accession>
<dbReference type="Proteomes" id="UP001258315">
    <property type="component" value="Unassembled WGS sequence"/>
</dbReference>
<keyword evidence="3" id="KW-1185">Reference proteome</keyword>